<protein>
    <submittedName>
        <fullName evidence="1">Uncharacterized protein</fullName>
    </submittedName>
</protein>
<organism evidence="1 2">
    <name type="scientific">Candidatus Merdivicinus excrementipullorum</name>
    <dbReference type="NCBI Taxonomy" id="2840867"/>
    <lineage>
        <taxon>Bacteria</taxon>
        <taxon>Bacillati</taxon>
        <taxon>Bacillota</taxon>
        <taxon>Clostridia</taxon>
        <taxon>Eubacteriales</taxon>
        <taxon>Oscillospiraceae</taxon>
        <taxon>Oscillospiraceae incertae sedis</taxon>
        <taxon>Candidatus Merdivicinus</taxon>
    </lineage>
</organism>
<dbReference type="AlphaFoldDB" id="A0A9D1JZR9"/>
<accession>A0A9D1JZR9</accession>
<name>A0A9D1JZR9_9FIRM</name>
<reference evidence="1" key="1">
    <citation type="submission" date="2020-10" db="EMBL/GenBank/DDBJ databases">
        <authorList>
            <person name="Gilroy R."/>
        </authorList>
    </citation>
    <scope>NUCLEOTIDE SEQUENCE</scope>
    <source>
        <strain evidence="1">CHK199-13235</strain>
    </source>
</reference>
<proteinExistence type="predicted"/>
<reference evidence="1" key="2">
    <citation type="journal article" date="2021" name="PeerJ">
        <title>Extensive microbial diversity within the chicken gut microbiome revealed by metagenomics and culture.</title>
        <authorList>
            <person name="Gilroy R."/>
            <person name="Ravi A."/>
            <person name="Getino M."/>
            <person name="Pursley I."/>
            <person name="Horton D.L."/>
            <person name="Alikhan N.F."/>
            <person name="Baker D."/>
            <person name="Gharbi K."/>
            <person name="Hall N."/>
            <person name="Watson M."/>
            <person name="Adriaenssens E.M."/>
            <person name="Foster-Nyarko E."/>
            <person name="Jarju S."/>
            <person name="Secka A."/>
            <person name="Antonio M."/>
            <person name="Oren A."/>
            <person name="Chaudhuri R.R."/>
            <person name="La Ragione R."/>
            <person name="Hildebrand F."/>
            <person name="Pallen M.J."/>
        </authorList>
    </citation>
    <scope>NUCLEOTIDE SEQUENCE</scope>
    <source>
        <strain evidence="1">CHK199-13235</strain>
    </source>
</reference>
<dbReference type="EMBL" id="DVJP01000030">
    <property type="protein sequence ID" value="HIS76012.1"/>
    <property type="molecule type" value="Genomic_DNA"/>
</dbReference>
<evidence type="ECO:0000313" key="2">
    <source>
        <dbReference type="Proteomes" id="UP000824002"/>
    </source>
</evidence>
<comment type="caution">
    <text evidence="1">The sequence shown here is derived from an EMBL/GenBank/DDBJ whole genome shotgun (WGS) entry which is preliminary data.</text>
</comment>
<gene>
    <name evidence="1" type="ORF">IAB51_04285</name>
</gene>
<sequence>MYDLRDLFFDILEQEPDPPELTRAYRRFYELLEEKIPDQGELEKLDAAWGACNAEHLYHGFDMGFHAAIRLIFEKPAGSHRH</sequence>
<dbReference type="Proteomes" id="UP000824002">
    <property type="component" value="Unassembled WGS sequence"/>
</dbReference>
<evidence type="ECO:0000313" key="1">
    <source>
        <dbReference type="EMBL" id="HIS76012.1"/>
    </source>
</evidence>